<evidence type="ECO:0000313" key="6">
    <source>
        <dbReference type="Proteomes" id="UP000034883"/>
    </source>
</evidence>
<proteinExistence type="predicted"/>
<keyword evidence="2" id="KW-0238">DNA-binding</keyword>
<dbReference type="PANTHER" id="PTHR33154:SF18">
    <property type="entry name" value="ARSENICAL RESISTANCE OPERON REPRESSOR"/>
    <property type="match status" value="1"/>
</dbReference>
<dbReference type="CDD" id="cd02440">
    <property type="entry name" value="AdoMet_MTases"/>
    <property type="match status" value="1"/>
</dbReference>
<evidence type="ECO:0000256" key="2">
    <source>
        <dbReference type="ARBA" id="ARBA00023125"/>
    </source>
</evidence>
<dbReference type="PANTHER" id="PTHR33154">
    <property type="entry name" value="TRANSCRIPTIONAL REGULATOR, ARSR FAMILY"/>
    <property type="match status" value="1"/>
</dbReference>
<dbReference type="InterPro" id="IPR036388">
    <property type="entry name" value="WH-like_DNA-bd_sf"/>
</dbReference>
<sequence>MDAANALSSALLAEARWELYRLLGEPFRIRLLVLASEDELSVGELAELLHESQPNVSKHVAALRRAGLLVDRKQGTRVFVRVAEGAPEDAVVADALRAGRALCEQDGSLARVAEIVRKRDAAARDFFARGGQSEGELEPDALPPELPAYLAALAPLIERRQLAVDAGTGDGRLLDVLAPLFDRVVGLDRSSARLARAAQRVSRRGYANVELVEGEVDDAAVRRRVRALGGADVVFASRILHHAPKPVKLLEALAALARPAKDGCDGGAVVVLDYQTHEDERLREQQADLWLGFDERELVSMAHDAGLARAVVRGVPSGVRGRGPDAHVGWQVLVARRA</sequence>
<dbReference type="RefSeq" id="WP_053232718.1">
    <property type="nucleotide sequence ID" value="NZ_CP011125.1"/>
</dbReference>
<evidence type="ECO:0000256" key="3">
    <source>
        <dbReference type="ARBA" id="ARBA00023163"/>
    </source>
</evidence>
<dbReference type="PROSITE" id="PS50987">
    <property type="entry name" value="HTH_ARSR_2"/>
    <property type="match status" value="1"/>
</dbReference>
<dbReference type="KEGG" id="samy:DB32_002632"/>
<dbReference type="SUPFAM" id="SSF53335">
    <property type="entry name" value="S-adenosyl-L-methionine-dependent methyltransferases"/>
    <property type="match status" value="1"/>
</dbReference>
<reference evidence="5 6" key="1">
    <citation type="submission" date="2015-03" db="EMBL/GenBank/DDBJ databases">
        <title>Genome assembly of Sandaracinus amylolyticus DSM 53668.</title>
        <authorList>
            <person name="Sharma G."/>
            <person name="Subramanian S."/>
        </authorList>
    </citation>
    <scope>NUCLEOTIDE SEQUENCE [LARGE SCALE GENOMIC DNA]</scope>
    <source>
        <strain evidence="5 6">DSM 53668</strain>
    </source>
</reference>
<dbReference type="SMART" id="SM00418">
    <property type="entry name" value="HTH_ARSR"/>
    <property type="match status" value="1"/>
</dbReference>
<dbReference type="STRING" id="927083.DB32_002632"/>
<dbReference type="InterPro" id="IPR001845">
    <property type="entry name" value="HTH_ArsR_DNA-bd_dom"/>
</dbReference>
<dbReference type="Pfam" id="PF01022">
    <property type="entry name" value="HTH_5"/>
    <property type="match status" value="1"/>
</dbReference>
<evidence type="ECO:0000313" key="5">
    <source>
        <dbReference type="EMBL" id="AKF05483.1"/>
    </source>
</evidence>
<dbReference type="Proteomes" id="UP000034883">
    <property type="component" value="Chromosome"/>
</dbReference>
<dbReference type="NCBIfam" id="NF033788">
    <property type="entry name" value="HTH_metalloreg"/>
    <property type="match status" value="1"/>
</dbReference>
<keyword evidence="6" id="KW-1185">Reference proteome</keyword>
<dbReference type="Pfam" id="PF08242">
    <property type="entry name" value="Methyltransf_12"/>
    <property type="match status" value="1"/>
</dbReference>
<dbReference type="Gene3D" id="3.40.50.150">
    <property type="entry name" value="Vaccinia Virus protein VP39"/>
    <property type="match status" value="1"/>
</dbReference>
<dbReference type="GO" id="GO:0003677">
    <property type="term" value="F:DNA binding"/>
    <property type="evidence" value="ECO:0007669"/>
    <property type="project" value="UniProtKB-KW"/>
</dbReference>
<dbReference type="InterPro" id="IPR036390">
    <property type="entry name" value="WH_DNA-bd_sf"/>
</dbReference>
<keyword evidence="1" id="KW-0805">Transcription regulation</keyword>
<dbReference type="AlphaFoldDB" id="A0A0F6W2D1"/>
<organism evidence="5 6">
    <name type="scientific">Sandaracinus amylolyticus</name>
    <dbReference type="NCBI Taxonomy" id="927083"/>
    <lineage>
        <taxon>Bacteria</taxon>
        <taxon>Pseudomonadati</taxon>
        <taxon>Myxococcota</taxon>
        <taxon>Polyangia</taxon>
        <taxon>Polyangiales</taxon>
        <taxon>Sandaracinaceae</taxon>
        <taxon>Sandaracinus</taxon>
    </lineage>
</organism>
<keyword evidence="3" id="KW-0804">Transcription</keyword>
<dbReference type="GO" id="GO:0003700">
    <property type="term" value="F:DNA-binding transcription factor activity"/>
    <property type="evidence" value="ECO:0007669"/>
    <property type="project" value="InterPro"/>
</dbReference>
<accession>A0A0F6W2D1</accession>
<dbReference type="InterPro" id="IPR013217">
    <property type="entry name" value="Methyltransf_12"/>
</dbReference>
<feature type="domain" description="HTH arsR-type" evidence="4">
    <location>
        <begin position="8"/>
        <end position="102"/>
    </location>
</feature>
<dbReference type="InterPro" id="IPR011991">
    <property type="entry name" value="ArsR-like_HTH"/>
</dbReference>
<gene>
    <name evidence="5" type="ORF">DB32_002632</name>
</gene>
<evidence type="ECO:0000256" key="1">
    <source>
        <dbReference type="ARBA" id="ARBA00023015"/>
    </source>
</evidence>
<name>A0A0F6W2D1_9BACT</name>
<dbReference type="PRINTS" id="PR00778">
    <property type="entry name" value="HTHARSR"/>
</dbReference>
<evidence type="ECO:0000259" key="4">
    <source>
        <dbReference type="PROSITE" id="PS50987"/>
    </source>
</evidence>
<dbReference type="CDD" id="cd00090">
    <property type="entry name" value="HTH_ARSR"/>
    <property type="match status" value="1"/>
</dbReference>
<dbReference type="Gene3D" id="1.10.10.10">
    <property type="entry name" value="Winged helix-like DNA-binding domain superfamily/Winged helix DNA-binding domain"/>
    <property type="match status" value="1"/>
</dbReference>
<dbReference type="InterPro" id="IPR051081">
    <property type="entry name" value="HTH_MetalResp_TranReg"/>
</dbReference>
<dbReference type="SUPFAM" id="SSF46785">
    <property type="entry name" value="Winged helix' DNA-binding domain"/>
    <property type="match status" value="1"/>
</dbReference>
<dbReference type="EMBL" id="CP011125">
    <property type="protein sequence ID" value="AKF05483.1"/>
    <property type="molecule type" value="Genomic_DNA"/>
</dbReference>
<protein>
    <submittedName>
        <fullName evidence="5">Transcriptional regulator, ArsR family / protein</fullName>
    </submittedName>
</protein>
<dbReference type="InterPro" id="IPR029063">
    <property type="entry name" value="SAM-dependent_MTases_sf"/>
</dbReference>